<evidence type="ECO:0000313" key="2">
    <source>
        <dbReference type="Proteomes" id="UP000821845"/>
    </source>
</evidence>
<name>A0ACB7SAV2_HYAAI</name>
<reference evidence="1" key="1">
    <citation type="submission" date="2020-05" db="EMBL/GenBank/DDBJ databases">
        <title>Large-scale comparative analyses of tick genomes elucidate their genetic diversity and vector capacities.</title>
        <authorList>
            <person name="Jia N."/>
            <person name="Wang J."/>
            <person name="Shi W."/>
            <person name="Du L."/>
            <person name="Sun Y."/>
            <person name="Zhan W."/>
            <person name="Jiang J."/>
            <person name="Wang Q."/>
            <person name="Zhang B."/>
            <person name="Ji P."/>
            <person name="Sakyi L.B."/>
            <person name="Cui X."/>
            <person name="Yuan T."/>
            <person name="Jiang B."/>
            <person name="Yang W."/>
            <person name="Lam T.T.-Y."/>
            <person name="Chang Q."/>
            <person name="Ding S."/>
            <person name="Wang X."/>
            <person name="Zhu J."/>
            <person name="Ruan X."/>
            <person name="Zhao L."/>
            <person name="Wei J."/>
            <person name="Que T."/>
            <person name="Du C."/>
            <person name="Cheng J."/>
            <person name="Dai P."/>
            <person name="Han X."/>
            <person name="Huang E."/>
            <person name="Gao Y."/>
            <person name="Liu J."/>
            <person name="Shao H."/>
            <person name="Ye R."/>
            <person name="Li L."/>
            <person name="Wei W."/>
            <person name="Wang X."/>
            <person name="Wang C."/>
            <person name="Yang T."/>
            <person name="Huo Q."/>
            <person name="Li W."/>
            <person name="Guo W."/>
            <person name="Chen H."/>
            <person name="Zhou L."/>
            <person name="Ni X."/>
            <person name="Tian J."/>
            <person name="Zhou Y."/>
            <person name="Sheng Y."/>
            <person name="Liu T."/>
            <person name="Pan Y."/>
            <person name="Xia L."/>
            <person name="Li J."/>
            <person name="Zhao F."/>
            <person name="Cao W."/>
        </authorList>
    </citation>
    <scope>NUCLEOTIDE SEQUENCE</scope>
    <source>
        <strain evidence="1">Hyas-2018</strain>
    </source>
</reference>
<gene>
    <name evidence="1" type="ORF">HPB50_012289</name>
</gene>
<keyword evidence="2" id="KW-1185">Reference proteome</keyword>
<organism evidence="1 2">
    <name type="scientific">Hyalomma asiaticum</name>
    <name type="common">Tick</name>
    <dbReference type="NCBI Taxonomy" id="266040"/>
    <lineage>
        <taxon>Eukaryota</taxon>
        <taxon>Metazoa</taxon>
        <taxon>Ecdysozoa</taxon>
        <taxon>Arthropoda</taxon>
        <taxon>Chelicerata</taxon>
        <taxon>Arachnida</taxon>
        <taxon>Acari</taxon>
        <taxon>Parasitiformes</taxon>
        <taxon>Ixodida</taxon>
        <taxon>Ixodoidea</taxon>
        <taxon>Ixodidae</taxon>
        <taxon>Hyalomminae</taxon>
        <taxon>Hyalomma</taxon>
    </lineage>
</organism>
<evidence type="ECO:0000313" key="1">
    <source>
        <dbReference type="EMBL" id="KAH6930277.1"/>
    </source>
</evidence>
<proteinExistence type="predicted"/>
<dbReference type="EMBL" id="CM023485">
    <property type="protein sequence ID" value="KAH6930277.1"/>
    <property type="molecule type" value="Genomic_DNA"/>
</dbReference>
<comment type="caution">
    <text evidence="1">The sequence shown here is derived from an EMBL/GenBank/DDBJ whole genome shotgun (WGS) entry which is preliminary data.</text>
</comment>
<accession>A0ACB7SAV2</accession>
<sequence length="172" mass="18430">MQLSSDVTRPVPNYSFEGQAMADTPQAALKEAKRQSNLSVNPKYTVTWHGFLNMGEVGTAMAALVAVMLSSNESTAAELMVVSSFAYGYISIMMLAGGIVSPYTQALLPLSLYFLLYHLIGSAFLLLSGGWLMGVAKGEFLMQVASGAGIGCGVMHFLHGLYTFVTVFNQPE</sequence>
<dbReference type="Proteomes" id="UP000821845">
    <property type="component" value="Chromosome 5"/>
</dbReference>
<protein>
    <submittedName>
        <fullName evidence="1">Uncharacterized protein</fullName>
    </submittedName>
</protein>